<keyword evidence="2" id="KW-1185">Reference proteome</keyword>
<comment type="caution">
    <text evidence="1">The sequence shown here is derived from an EMBL/GenBank/DDBJ whole genome shotgun (WGS) entry which is preliminary data.</text>
</comment>
<proteinExistence type="predicted"/>
<dbReference type="AlphaFoldDB" id="A0A8H3WBW4"/>
<gene>
    <name evidence="1" type="ORF">GQ607_007744</name>
</gene>
<evidence type="ECO:0000313" key="2">
    <source>
        <dbReference type="Proteomes" id="UP000434172"/>
    </source>
</evidence>
<accession>A0A8H3WBW4</accession>
<protein>
    <submittedName>
        <fullName evidence="1">Uncharacterized protein</fullName>
    </submittedName>
</protein>
<feature type="non-terminal residue" evidence="1">
    <location>
        <position position="1"/>
    </location>
</feature>
<dbReference type="Proteomes" id="UP000434172">
    <property type="component" value="Unassembled WGS sequence"/>
</dbReference>
<sequence length="165" mass="18341">ENYIGDYQFDFDLGDDFNLGSDFPYHPAISSGNASSENSEGIWSADWVGALSVDFYANPNDTHQHEATDIDCDWVPEDVYQMGYQDELAEHPLSRHLMQGSVQSDGQYVSLMLSHGSVSQSLTAFSDIEEPCPQDASAKAEHIISQTVPKQGQKRPIINHGQQQF</sequence>
<evidence type="ECO:0000313" key="1">
    <source>
        <dbReference type="EMBL" id="KAF0325123.1"/>
    </source>
</evidence>
<dbReference type="EMBL" id="WOWK01000039">
    <property type="protein sequence ID" value="KAF0325123.1"/>
    <property type="molecule type" value="Genomic_DNA"/>
</dbReference>
<name>A0A8H3WBW4_9PEZI</name>
<reference evidence="1 2" key="1">
    <citation type="submission" date="2019-12" db="EMBL/GenBank/DDBJ databases">
        <title>A genome sequence resource for the geographically widespread anthracnose pathogen Colletotrichum asianum.</title>
        <authorList>
            <person name="Meng Y."/>
        </authorList>
    </citation>
    <scope>NUCLEOTIDE SEQUENCE [LARGE SCALE GENOMIC DNA]</scope>
    <source>
        <strain evidence="1 2">ICMP 18580</strain>
    </source>
</reference>
<organism evidence="1 2">
    <name type="scientific">Colletotrichum asianum</name>
    <dbReference type="NCBI Taxonomy" id="702518"/>
    <lineage>
        <taxon>Eukaryota</taxon>
        <taxon>Fungi</taxon>
        <taxon>Dikarya</taxon>
        <taxon>Ascomycota</taxon>
        <taxon>Pezizomycotina</taxon>
        <taxon>Sordariomycetes</taxon>
        <taxon>Hypocreomycetidae</taxon>
        <taxon>Glomerellales</taxon>
        <taxon>Glomerellaceae</taxon>
        <taxon>Colletotrichum</taxon>
        <taxon>Colletotrichum gloeosporioides species complex</taxon>
    </lineage>
</organism>